<evidence type="ECO:0000256" key="6">
    <source>
        <dbReference type="PROSITE-ProRule" id="PRU00884"/>
    </source>
</evidence>
<dbReference type="SUPFAM" id="SSF49503">
    <property type="entry name" value="Cupredoxins"/>
    <property type="match status" value="1"/>
</dbReference>
<protein>
    <submittedName>
        <fullName evidence="11">EFNB2 protein</fullName>
    </submittedName>
</protein>
<name>A0A8J9YZT9_BRALA</name>
<dbReference type="PROSITE" id="PS51551">
    <property type="entry name" value="EPHRIN_RBD_2"/>
    <property type="match status" value="1"/>
</dbReference>
<organism evidence="11 12">
    <name type="scientific">Branchiostoma lanceolatum</name>
    <name type="common">Common lancelet</name>
    <name type="synonym">Amphioxus lanceolatum</name>
    <dbReference type="NCBI Taxonomy" id="7740"/>
    <lineage>
        <taxon>Eukaryota</taxon>
        <taxon>Metazoa</taxon>
        <taxon>Chordata</taxon>
        <taxon>Cephalochordata</taxon>
        <taxon>Leptocardii</taxon>
        <taxon>Amphioxiformes</taxon>
        <taxon>Branchiostomatidae</taxon>
        <taxon>Branchiostoma</taxon>
    </lineage>
</organism>
<dbReference type="Pfam" id="PF00812">
    <property type="entry name" value="Ephrin"/>
    <property type="match status" value="1"/>
</dbReference>
<keyword evidence="4" id="KW-1015">Disulfide bond</keyword>
<dbReference type="PANTHER" id="PTHR11304">
    <property type="entry name" value="EPHRIN"/>
    <property type="match status" value="1"/>
</dbReference>
<comment type="similarity">
    <text evidence="6 7">Belongs to the ephrin family.</text>
</comment>
<accession>A0A8J9YZT9</accession>
<keyword evidence="5" id="KW-0325">Glycoprotein</keyword>
<proteinExistence type="inferred from homology"/>
<keyword evidence="9" id="KW-1133">Transmembrane helix</keyword>
<dbReference type="AlphaFoldDB" id="A0A8J9YZT9"/>
<comment type="subcellular location">
    <subcellularLocation>
        <location evidence="1">Membrane</location>
    </subcellularLocation>
</comment>
<keyword evidence="3 7" id="KW-0472">Membrane</keyword>
<dbReference type="Gene3D" id="2.60.40.420">
    <property type="entry name" value="Cupredoxins - blue copper proteins"/>
    <property type="match status" value="1"/>
</dbReference>
<sequence>MTVVSDIITPRILPAPRTPHTAIRPASSKPCARCVLSSTTSKDAMSDSRRLRIYLHAWILLLLALVTPALGRGFSFYWDQLSPSFQREGGHVLEVDIGDKLNIICPRLFSQFNTMYEVFSREEYETCNSTRGRLLLRCDLPDQDLSLTILFQEVSPSPFGLEFEKGKDYYYIATSSGTMDTLDNRLGGNCQSPTYMKLTIRVRGDPTERSDSTGGNPPGREDGGVTTLPSVAKSADRRANSASHLRRNALDFVTLLLTALLATVYGMLRL</sequence>
<evidence type="ECO:0000256" key="5">
    <source>
        <dbReference type="ARBA" id="ARBA00023180"/>
    </source>
</evidence>
<gene>
    <name evidence="11" type="primary">EFNB2</name>
    <name evidence="11" type="ORF">BLAG_LOCUS7200</name>
</gene>
<dbReference type="CDD" id="cd02675">
    <property type="entry name" value="Ephrin_ectodomain"/>
    <property type="match status" value="1"/>
</dbReference>
<feature type="region of interest" description="Disordered" evidence="8">
    <location>
        <begin position="203"/>
        <end position="228"/>
    </location>
</feature>
<keyword evidence="9" id="KW-0812">Transmembrane</keyword>
<keyword evidence="12" id="KW-1185">Reference proteome</keyword>
<dbReference type="PRINTS" id="PR01347">
    <property type="entry name" value="EPHRIN"/>
</dbReference>
<evidence type="ECO:0000256" key="7">
    <source>
        <dbReference type="RuleBase" id="RU004375"/>
    </source>
</evidence>
<reference evidence="11" key="1">
    <citation type="submission" date="2022-01" db="EMBL/GenBank/DDBJ databases">
        <authorList>
            <person name="Braso-Vives M."/>
        </authorList>
    </citation>
    <scope>NUCLEOTIDE SEQUENCE</scope>
</reference>
<dbReference type="PANTHER" id="PTHR11304:SF29">
    <property type="entry name" value="EPHRIN"/>
    <property type="match status" value="1"/>
</dbReference>
<evidence type="ECO:0000256" key="4">
    <source>
        <dbReference type="ARBA" id="ARBA00023157"/>
    </source>
</evidence>
<dbReference type="OrthoDB" id="6250301at2759"/>
<dbReference type="GO" id="GO:0007411">
    <property type="term" value="P:axon guidance"/>
    <property type="evidence" value="ECO:0007669"/>
    <property type="project" value="TreeGrafter"/>
</dbReference>
<comment type="caution">
    <text evidence="6">Lacks conserved residue(s) required for the propagation of feature annotation.</text>
</comment>
<dbReference type="InterPro" id="IPR031328">
    <property type="entry name" value="Ephrin"/>
</dbReference>
<evidence type="ECO:0000256" key="9">
    <source>
        <dbReference type="SAM" id="Phobius"/>
    </source>
</evidence>
<dbReference type="InterPro" id="IPR001799">
    <property type="entry name" value="Ephrin_RBD"/>
</dbReference>
<evidence type="ECO:0000259" key="10">
    <source>
        <dbReference type="PROSITE" id="PS51551"/>
    </source>
</evidence>
<dbReference type="Proteomes" id="UP000838412">
    <property type="component" value="Chromosome 14"/>
</dbReference>
<evidence type="ECO:0000256" key="2">
    <source>
        <dbReference type="ARBA" id="ARBA00022729"/>
    </source>
</evidence>
<keyword evidence="2" id="KW-0732">Signal</keyword>
<evidence type="ECO:0000256" key="3">
    <source>
        <dbReference type="ARBA" id="ARBA00023136"/>
    </source>
</evidence>
<evidence type="ECO:0000313" key="11">
    <source>
        <dbReference type="EMBL" id="CAH1244603.1"/>
    </source>
</evidence>
<dbReference type="EMBL" id="OV696699">
    <property type="protein sequence ID" value="CAH1244603.1"/>
    <property type="molecule type" value="Genomic_DNA"/>
</dbReference>
<dbReference type="GO" id="GO:0048013">
    <property type="term" value="P:ephrin receptor signaling pathway"/>
    <property type="evidence" value="ECO:0007669"/>
    <property type="project" value="TreeGrafter"/>
</dbReference>
<feature type="transmembrane region" description="Helical" evidence="9">
    <location>
        <begin position="53"/>
        <end position="78"/>
    </location>
</feature>
<evidence type="ECO:0000313" key="12">
    <source>
        <dbReference type="Proteomes" id="UP000838412"/>
    </source>
</evidence>
<dbReference type="GO" id="GO:0046875">
    <property type="term" value="F:ephrin receptor binding"/>
    <property type="evidence" value="ECO:0007669"/>
    <property type="project" value="TreeGrafter"/>
</dbReference>
<dbReference type="GO" id="GO:0005886">
    <property type="term" value="C:plasma membrane"/>
    <property type="evidence" value="ECO:0007669"/>
    <property type="project" value="TreeGrafter"/>
</dbReference>
<dbReference type="InterPro" id="IPR008972">
    <property type="entry name" value="Cupredoxin"/>
</dbReference>
<feature type="domain" description="Ephrin RBD" evidence="10">
    <location>
        <begin position="71"/>
        <end position="202"/>
    </location>
</feature>
<evidence type="ECO:0000256" key="8">
    <source>
        <dbReference type="SAM" id="MobiDB-lite"/>
    </source>
</evidence>
<evidence type="ECO:0000256" key="1">
    <source>
        <dbReference type="ARBA" id="ARBA00004370"/>
    </source>
</evidence>